<dbReference type="Proteomes" id="UP001469089">
    <property type="component" value="Unassembled WGS sequence"/>
</dbReference>
<reference evidence="7 8" key="1">
    <citation type="journal article" date="2024" name="Chem. Sci.">
        <title>Discovery of a lagriamide polyketide by integrated genome mining, isotopic labeling, and untargeted metabolomics.</title>
        <authorList>
            <person name="Fergusson C.H."/>
            <person name="Saulog J."/>
            <person name="Paulo B.S."/>
            <person name="Wilson D.M."/>
            <person name="Liu D.Y."/>
            <person name="Morehouse N.J."/>
            <person name="Waterworth S."/>
            <person name="Barkei J."/>
            <person name="Gray C.A."/>
            <person name="Kwan J.C."/>
            <person name="Eustaquio A.S."/>
            <person name="Linington R.G."/>
        </authorList>
    </citation>
    <scope>NUCLEOTIDE SEQUENCE [LARGE SCALE GENOMIC DNA]</scope>
    <source>
        <strain evidence="7 8">RL17-338-BIF-B</strain>
    </source>
</reference>
<evidence type="ECO:0000256" key="6">
    <source>
        <dbReference type="SAM" id="SignalP"/>
    </source>
</evidence>
<dbReference type="InterPro" id="IPR018202">
    <property type="entry name" value="Ser_caboxypep_ser_AS"/>
</dbReference>
<dbReference type="PROSITE" id="PS51257">
    <property type="entry name" value="PROKAR_LIPOPROTEIN"/>
    <property type="match status" value="1"/>
</dbReference>
<feature type="chain" id="PRO_5046553691" evidence="6">
    <location>
        <begin position="23"/>
        <end position="551"/>
    </location>
</feature>
<evidence type="ECO:0000256" key="4">
    <source>
        <dbReference type="ARBA" id="ARBA00022801"/>
    </source>
</evidence>
<sequence>MKNKPCLAILIAASCVGLSACGGDSGSSSSAAKLNANTQAKAASSAAGALPADQPYTDPNRYSSSASASLAATAAFDKAAITHHSISLDGKPANYTATAGHLTAITSAGDKEVSVFYVAYTLDGTTPGTRPVTFFWNGGPGSSTIWLHLGSWGPRTLNIDEGSLKLGTTAPSSFPMVDNDVTMLDDSDLVFIDATGTGYSEAVAPHKNRDFWSTDKDAGVFRDFINRYVQVNSRQQSPKYLYGESYGGIRTPIVADLLEQQGSPGQGGPALTGVILNSPILSYKTNCYEYGSTSVPCNGFLPSYAGVAYGRGASISNPNQLSLADFVSGMRTFTDQTYAPANSAYLSRGTTPPTSVTTALNGWTAVSAANWKRNFNMQPDTYANYLLNGVGSIDMYNGLVAAPAGANYDGSSYNDTAFQNAINDFLPNFLSYKNASAYNLEPSVIINDWDFTHGSDTSGRPSSLGDIVDVLTLDPSLKMKVFGGYDDLVCPIHQTELDLQGANLAQTVPFQQFPGGHMIYLMKSSRAPMKQAIDTFFAATPAAVAADVASR</sequence>
<keyword evidence="2" id="KW-0645">Protease</keyword>
<keyword evidence="3 6" id="KW-0732">Signal</keyword>
<evidence type="ECO:0000313" key="7">
    <source>
        <dbReference type="EMBL" id="MEQ5840075.1"/>
    </source>
</evidence>
<dbReference type="InterPro" id="IPR029058">
    <property type="entry name" value="AB_hydrolase_fold"/>
</dbReference>
<dbReference type="PROSITE" id="PS00131">
    <property type="entry name" value="CARBOXYPEPT_SER_SER"/>
    <property type="match status" value="1"/>
</dbReference>
<dbReference type="EMBL" id="JAOALG010000001">
    <property type="protein sequence ID" value="MEQ5840075.1"/>
    <property type="molecule type" value="Genomic_DNA"/>
</dbReference>
<keyword evidence="4" id="KW-0378">Hydrolase</keyword>
<dbReference type="InterPro" id="IPR001563">
    <property type="entry name" value="Peptidase_S10"/>
</dbReference>
<dbReference type="PANTHER" id="PTHR11802:SF3">
    <property type="entry name" value="RETINOID-INDUCIBLE SERINE CARBOXYPEPTIDASE"/>
    <property type="match status" value="1"/>
</dbReference>
<evidence type="ECO:0000313" key="8">
    <source>
        <dbReference type="Proteomes" id="UP001469089"/>
    </source>
</evidence>
<dbReference type="RefSeq" id="WP_349542334.1">
    <property type="nucleotide sequence ID" value="NZ_JAOALG010000001.1"/>
</dbReference>
<proteinExistence type="predicted"/>
<dbReference type="SUPFAM" id="SSF53474">
    <property type="entry name" value="alpha/beta-Hydrolases"/>
    <property type="match status" value="1"/>
</dbReference>
<dbReference type="Pfam" id="PF00450">
    <property type="entry name" value="Peptidase_S10"/>
    <property type="match status" value="1"/>
</dbReference>
<evidence type="ECO:0000256" key="3">
    <source>
        <dbReference type="ARBA" id="ARBA00022729"/>
    </source>
</evidence>
<keyword evidence="5" id="KW-0325">Glycoprotein</keyword>
<gene>
    <name evidence="7" type="ORF">N0A02_11620</name>
</gene>
<evidence type="ECO:0000256" key="1">
    <source>
        <dbReference type="ARBA" id="ARBA00022645"/>
    </source>
</evidence>
<protein>
    <submittedName>
        <fullName evidence="7">Peptidase S10</fullName>
    </submittedName>
</protein>
<dbReference type="PANTHER" id="PTHR11802">
    <property type="entry name" value="SERINE PROTEASE FAMILY S10 SERINE CARBOXYPEPTIDASE"/>
    <property type="match status" value="1"/>
</dbReference>
<organism evidence="7 8">
    <name type="scientific">Paraburkholderia acidicola</name>
    <dbReference type="NCBI Taxonomy" id="1912599"/>
    <lineage>
        <taxon>Bacteria</taxon>
        <taxon>Pseudomonadati</taxon>
        <taxon>Pseudomonadota</taxon>
        <taxon>Betaproteobacteria</taxon>
        <taxon>Burkholderiales</taxon>
        <taxon>Burkholderiaceae</taxon>
        <taxon>Paraburkholderia</taxon>
    </lineage>
</organism>
<accession>A0ABV1LMV7</accession>
<name>A0ABV1LMV7_9BURK</name>
<evidence type="ECO:0000256" key="2">
    <source>
        <dbReference type="ARBA" id="ARBA00022670"/>
    </source>
</evidence>
<dbReference type="Gene3D" id="3.40.50.1820">
    <property type="entry name" value="alpha/beta hydrolase"/>
    <property type="match status" value="1"/>
</dbReference>
<keyword evidence="1" id="KW-0121">Carboxypeptidase</keyword>
<feature type="signal peptide" evidence="6">
    <location>
        <begin position="1"/>
        <end position="22"/>
    </location>
</feature>
<keyword evidence="8" id="KW-1185">Reference proteome</keyword>
<evidence type="ECO:0000256" key="5">
    <source>
        <dbReference type="ARBA" id="ARBA00023180"/>
    </source>
</evidence>
<comment type="caution">
    <text evidence="7">The sequence shown here is derived from an EMBL/GenBank/DDBJ whole genome shotgun (WGS) entry which is preliminary data.</text>
</comment>